<evidence type="ECO:0000313" key="2">
    <source>
        <dbReference type="Proteomes" id="UP000697107"/>
    </source>
</evidence>
<sequence length="78" mass="8851">MVACFTDEIDLKVVEMLYRLLCPDRTLKGARITMYLSFFQTNTRGQEPQAKEMYYLPVGGSISYGDNQLLPLALCLPV</sequence>
<proteinExistence type="predicted"/>
<protein>
    <submittedName>
        <fullName evidence="1">Uncharacterized protein</fullName>
    </submittedName>
</protein>
<gene>
    <name evidence="1" type="ORF">PC118_g12844</name>
</gene>
<comment type="caution">
    <text evidence="1">The sequence shown here is derived from an EMBL/GenBank/DDBJ whole genome shotgun (WGS) entry which is preliminary data.</text>
</comment>
<evidence type="ECO:0000313" key="1">
    <source>
        <dbReference type="EMBL" id="KAG2977525.1"/>
    </source>
</evidence>
<dbReference type="EMBL" id="RCML01000423">
    <property type="protein sequence ID" value="KAG2977525.1"/>
    <property type="molecule type" value="Genomic_DNA"/>
</dbReference>
<dbReference type="Proteomes" id="UP000697107">
    <property type="component" value="Unassembled WGS sequence"/>
</dbReference>
<reference evidence="1" key="1">
    <citation type="submission" date="2018-10" db="EMBL/GenBank/DDBJ databases">
        <title>Effector identification in a new, highly contiguous assembly of the strawberry crown rot pathogen Phytophthora cactorum.</title>
        <authorList>
            <person name="Armitage A.D."/>
            <person name="Nellist C.F."/>
            <person name="Bates H."/>
            <person name="Vickerstaff R.J."/>
            <person name="Harrison R.J."/>
        </authorList>
    </citation>
    <scope>NUCLEOTIDE SEQUENCE</scope>
    <source>
        <strain evidence="1">P415</strain>
    </source>
</reference>
<accession>A0A8T1FUB2</accession>
<dbReference type="AlphaFoldDB" id="A0A8T1FUB2"/>
<name>A0A8T1FUB2_9STRA</name>
<organism evidence="1 2">
    <name type="scientific">Phytophthora cactorum</name>
    <dbReference type="NCBI Taxonomy" id="29920"/>
    <lineage>
        <taxon>Eukaryota</taxon>
        <taxon>Sar</taxon>
        <taxon>Stramenopiles</taxon>
        <taxon>Oomycota</taxon>
        <taxon>Peronosporomycetes</taxon>
        <taxon>Peronosporales</taxon>
        <taxon>Peronosporaceae</taxon>
        <taxon>Phytophthora</taxon>
    </lineage>
</organism>